<sequence>MKDINILKVLLVDQKRTGKWLAEALGNNEAIVSRWCTNEVQLSLGTLCTIAEVLNVDIRELLFQK</sequence>
<feature type="domain" description="HTH cro/C1-type" evidence="1">
    <location>
        <begin position="21"/>
        <end position="61"/>
    </location>
</feature>
<reference evidence="2" key="1">
    <citation type="submission" date="2019-03" db="EMBL/GenBank/DDBJ databases">
        <title>Single cell metagenomics reveals metabolic interactions within the superorganism composed of flagellate Streblomastix strix and complex community of Bacteroidetes bacteria on its surface.</title>
        <authorList>
            <person name="Treitli S.C."/>
            <person name="Kolisko M."/>
            <person name="Husnik F."/>
            <person name="Keeling P."/>
            <person name="Hampl V."/>
        </authorList>
    </citation>
    <scope>NUCLEOTIDE SEQUENCE</scope>
    <source>
        <strain evidence="2">STM</strain>
    </source>
</reference>
<name>A0A5J4QVS9_9ZZZZ</name>
<dbReference type="GO" id="GO:0003677">
    <property type="term" value="F:DNA binding"/>
    <property type="evidence" value="ECO:0007669"/>
    <property type="project" value="InterPro"/>
</dbReference>
<comment type="caution">
    <text evidence="2">The sequence shown here is derived from an EMBL/GenBank/DDBJ whole genome shotgun (WGS) entry which is preliminary data.</text>
</comment>
<gene>
    <name evidence="2" type="ORF">EZS27_025482</name>
</gene>
<protein>
    <recommendedName>
        <fullName evidence="1">HTH cro/C1-type domain-containing protein</fullName>
    </recommendedName>
</protein>
<dbReference type="InterPro" id="IPR001387">
    <property type="entry name" value="Cro/C1-type_HTH"/>
</dbReference>
<dbReference type="PROSITE" id="PS50943">
    <property type="entry name" value="HTH_CROC1"/>
    <property type="match status" value="1"/>
</dbReference>
<organism evidence="2">
    <name type="scientific">termite gut metagenome</name>
    <dbReference type="NCBI Taxonomy" id="433724"/>
    <lineage>
        <taxon>unclassified sequences</taxon>
        <taxon>metagenomes</taxon>
        <taxon>organismal metagenomes</taxon>
    </lineage>
</organism>
<dbReference type="InterPro" id="IPR010982">
    <property type="entry name" value="Lambda_DNA-bd_dom_sf"/>
</dbReference>
<dbReference type="AlphaFoldDB" id="A0A5J4QVS9"/>
<dbReference type="CDD" id="cd00093">
    <property type="entry name" value="HTH_XRE"/>
    <property type="match status" value="1"/>
</dbReference>
<accession>A0A5J4QVS9</accession>
<evidence type="ECO:0000313" key="2">
    <source>
        <dbReference type="EMBL" id="KAA6325288.1"/>
    </source>
</evidence>
<dbReference type="SUPFAM" id="SSF47413">
    <property type="entry name" value="lambda repressor-like DNA-binding domains"/>
    <property type="match status" value="1"/>
</dbReference>
<dbReference type="EMBL" id="SNRY01002393">
    <property type="protein sequence ID" value="KAA6325288.1"/>
    <property type="molecule type" value="Genomic_DNA"/>
</dbReference>
<dbReference type="Pfam" id="PF13443">
    <property type="entry name" value="HTH_26"/>
    <property type="match status" value="1"/>
</dbReference>
<evidence type="ECO:0000259" key="1">
    <source>
        <dbReference type="PROSITE" id="PS50943"/>
    </source>
</evidence>
<dbReference type="Gene3D" id="1.10.260.40">
    <property type="entry name" value="lambda repressor-like DNA-binding domains"/>
    <property type="match status" value="1"/>
</dbReference>
<proteinExistence type="predicted"/>